<evidence type="ECO:0000256" key="1">
    <source>
        <dbReference type="SAM" id="Coils"/>
    </source>
</evidence>
<feature type="region of interest" description="Disordered" evidence="2">
    <location>
        <begin position="596"/>
        <end position="652"/>
    </location>
</feature>
<dbReference type="GeneID" id="7830071"/>
<sequence length="934" mass="110227">MDRRKIRKQLAKKIELESQLVKPRELSSNGKLNDLNIKPSSTKSGTGTQGSDWIAEKPPKFSISTTNLKIKKAHATTLSDFFSQQREQVLGIKKQQNPISQQSQKRVARTSENKLPRMQSYKKNDLLNQNPMNFYHRNSNAIVQHILKISENSVLYNMARNKIQSNDNYSQYNNQDESPEESNKNSKPSTSTYPHSSLRNTNQLNQLRNLTQLTQQKQQVQFQHQENEFSKQQNNIQNEVNINEKNQNEANKQGNNQIKTYKQQIIQNISNEINQNQNNLRQMNSTENNFKFSREQSTPNLNYFPSAGRDSVSQRTLRSTNSKFTEKKREEIKNPKKFYFLNSLNFKNYKYPRPLEMPYEKESEKLTRMPLYLLPQSAPSKQIEDICISKYYSEVQEIEQSIVEKQQTLLQNSQRDISEQQGLYNNEKVTSAENLHLKDLEDMKLKYLTEIQYLQKKAVSHQKKGKFKVNAKYTFSDSKNKYLNQINMRSNKIEDLSDKLYRIKNKIEEQMATTKANLSRLYSDNSSLMQQNSSMQNKLQLNQTIQQLYKELVYQSDELKSNHKYTEEYRQKLEEQDEEGVEPEEYEQYNEYDEELEYENSQNNQDKGKNKKKSQEMQSSIEEQPNAYIQEETEEEFQNEVSSYKNTESQIQQQISAQEDYINRFIKNNSSNQQNDFEEDEYQQNKFEDDQQIYEQQQQQQSETRQKEMEEAQEDDEEEEEDQIKIHSLADFKNAHPLTDKDIIQKTQLGQLMMSVLIETFSVLKFNRPALRNRILLSLGLNPQDTFQSVPKDVFKFFYEILVSKTATVEQNVQFILKFFKLDDDDDELQENRNEDNQEQILKGEQGKLKVLDKKKLLIDKDEFKRILRILTISIDEKAKQGEKSLFDYMIENLILTEVIKPNEQQVDLDQFKSILLEGKINSKDIIDLISNLQ</sequence>
<protein>
    <submittedName>
        <fullName evidence="3">Uncharacterized protein</fullName>
    </submittedName>
</protein>
<keyword evidence="1" id="KW-0175">Coiled coil</keyword>
<feature type="compositionally biased region" description="Polar residues" evidence="2">
    <location>
        <begin position="94"/>
        <end position="105"/>
    </location>
</feature>
<evidence type="ECO:0000313" key="4">
    <source>
        <dbReference type="Proteomes" id="UP000009168"/>
    </source>
</evidence>
<dbReference type="EMBL" id="GG662622">
    <property type="protein sequence ID" value="EAR85375.2"/>
    <property type="molecule type" value="Genomic_DNA"/>
</dbReference>
<keyword evidence="4" id="KW-1185">Reference proteome</keyword>
<reference evidence="4" key="1">
    <citation type="journal article" date="2006" name="PLoS Biol.">
        <title>Macronuclear genome sequence of the ciliate Tetrahymena thermophila, a model eukaryote.</title>
        <authorList>
            <person name="Eisen J.A."/>
            <person name="Coyne R.S."/>
            <person name="Wu M."/>
            <person name="Wu D."/>
            <person name="Thiagarajan M."/>
            <person name="Wortman J.R."/>
            <person name="Badger J.H."/>
            <person name="Ren Q."/>
            <person name="Amedeo P."/>
            <person name="Jones K.M."/>
            <person name="Tallon L.J."/>
            <person name="Delcher A.L."/>
            <person name="Salzberg S.L."/>
            <person name="Silva J.C."/>
            <person name="Haas B.J."/>
            <person name="Majoros W.H."/>
            <person name="Farzad M."/>
            <person name="Carlton J.M."/>
            <person name="Smith R.K. Jr."/>
            <person name="Garg J."/>
            <person name="Pearlman R.E."/>
            <person name="Karrer K.M."/>
            <person name="Sun L."/>
            <person name="Manning G."/>
            <person name="Elde N.C."/>
            <person name="Turkewitz A.P."/>
            <person name="Asai D.J."/>
            <person name="Wilkes D.E."/>
            <person name="Wang Y."/>
            <person name="Cai H."/>
            <person name="Collins K."/>
            <person name="Stewart B.A."/>
            <person name="Lee S.R."/>
            <person name="Wilamowska K."/>
            <person name="Weinberg Z."/>
            <person name="Ruzzo W.L."/>
            <person name="Wloga D."/>
            <person name="Gaertig J."/>
            <person name="Frankel J."/>
            <person name="Tsao C.-C."/>
            <person name="Gorovsky M.A."/>
            <person name="Keeling P.J."/>
            <person name="Waller R.F."/>
            <person name="Patron N.J."/>
            <person name="Cherry J.M."/>
            <person name="Stover N.A."/>
            <person name="Krieger C.J."/>
            <person name="del Toro C."/>
            <person name="Ryder H.F."/>
            <person name="Williamson S.C."/>
            <person name="Barbeau R.A."/>
            <person name="Hamilton E.P."/>
            <person name="Orias E."/>
        </authorList>
    </citation>
    <scope>NUCLEOTIDE SEQUENCE [LARGE SCALE GENOMIC DNA]</scope>
    <source>
        <strain evidence="4">SB210</strain>
    </source>
</reference>
<feature type="region of interest" description="Disordered" evidence="2">
    <location>
        <begin position="691"/>
        <end position="723"/>
    </location>
</feature>
<evidence type="ECO:0000256" key="2">
    <source>
        <dbReference type="SAM" id="MobiDB-lite"/>
    </source>
</evidence>
<evidence type="ECO:0000313" key="3">
    <source>
        <dbReference type="EMBL" id="EAR85375.2"/>
    </source>
</evidence>
<accession>I7MGP5</accession>
<dbReference type="Proteomes" id="UP000009168">
    <property type="component" value="Unassembled WGS sequence"/>
</dbReference>
<feature type="compositionally biased region" description="Polar residues" evidence="2">
    <location>
        <begin position="311"/>
        <end position="323"/>
    </location>
</feature>
<proteinExistence type="predicted"/>
<dbReference type="AlphaFoldDB" id="I7MGP5"/>
<feature type="compositionally biased region" description="Polar residues" evidence="2">
    <location>
        <begin position="185"/>
        <end position="197"/>
    </location>
</feature>
<feature type="region of interest" description="Disordered" evidence="2">
    <location>
        <begin position="166"/>
        <end position="198"/>
    </location>
</feature>
<dbReference type="RefSeq" id="XP_001033038.2">
    <property type="nucleotide sequence ID" value="XM_001033038.2"/>
</dbReference>
<feature type="region of interest" description="Disordered" evidence="2">
    <location>
        <begin position="17"/>
        <end position="58"/>
    </location>
</feature>
<dbReference type="InParanoid" id="I7MGP5"/>
<feature type="coiled-coil region" evidence="1">
    <location>
        <begin position="493"/>
        <end position="524"/>
    </location>
</feature>
<feature type="region of interest" description="Disordered" evidence="2">
    <location>
        <begin position="305"/>
        <end position="328"/>
    </location>
</feature>
<dbReference type="KEGG" id="tet:TTHERM_00471520"/>
<feature type="compositionally biased region" description="Low complexity" evidence="2">
    <location>
        <begin position="693"/>
        <end position="703"/>
    </location>
</feature>
<name>I7MGP5_TETTS</name>
<feature type="compositionally biased region" description="Low complexity" evidence="2">
    <location>
        <begin position="166"/>
        <end position="176"/>
    </location>
</feature>
<feature type="compositionally biased region" description="Low complexity" evidence="2">
    <location>
        <begin position="40"/>
        <end position="51"/>
    </location>
</feature>
<feature type="region of interest" description="Disordered" evidence="2">
    <location>
        <begin position="92"/>
        <end position="112"/>
    </location>
</feature>
<feature type="compositionally biased region" description="Acidic residues" evidence="2">
    <location>
        <begin position="711"/>
        <end position="722"/>
    </location>
</feature>
<organism evidence="3 4">
    <name type="scientific">Tetrahymena thermophila (strain SB210)</name>
    <dbReference type="NCBI Taxonomy" id="312017"/>
    <lineage>
        <taxon>Eukaryota</taxon>
        <taxon>Sar</taxon>
        <taxon>Alveolata</taxon>
        <taxon>Ciliophora</taxon>
        <taxon>Intramacronucleata</taxon>
        <taxon>Oligohymenophorea</taxon>
        <taxon>Hymenostomatida</taxon>
        <taxon>Tetrahymenina</taxon>
        <taxon>Tetrahymenidae</taxon>
        <taxon>Tetrahymena</taxon>
    </lineage>
</organism>
<gene>
    <name evidence="3" type="ORF">TTHERM_00471520</name>
</gene>